<dbReference type="Gene3D" id="1.10.1300.10">
    <property type="entry name" value="3'5'-cyclic nucleotide phosphodiesterase, catalytic domain"/>
    <property type="match status" value="1"/>
</dbReference>
<evidence type="ECO:0000259" key="4">
    <source>
        <dbReference type="PROSITE" id="PS51845"/>
    </source>
</evidence>
<feature type="compositionally biased region" description="Polar residues" evidence="3">
    <location>
        <begin position="312"/>
        <end position="325"/>
    </location>
</feature>
<organism evidence="5 6">
    <name type="scientific">Saprolegnia parasitica (strain CBS 223.65)</name>
    <dbReference type="NCBI Taxonomy" id="695850"/>
    <lineage>
        <taxon>Eukaryota</taxon>
        <taxon>Sar</taxon>
        <taxon>Stramenopiles</taxon>
        <taxon>Oomycota</taxon>
        <taxon>Saprolegniomycetes</taxon>
        <taxon>Saprolegniales</taxon>
        <taxon>Saprolegniaceae</taxon>
        <taxon>Saprolegnia</taxon>
    </lineage>
</organism>
<evidence type="ECO:0000256" key="2">
    <source>
        <dbReference type="ARBA" id="ARBA00022801"/>
    </source>
</evidence>
<dbReference type="OMA" id="CLMDEFA"/>
<dbReference type="GO" id="GO:0046872">
    <property type="term" value="F:metal ion binding"/>
    <property type="evidence" value="ECO:0007669"/>
    <property type="project" value="UniProtKB-KW"/>
</dbReference>
<protein>
    <recommendedName>
        <fullName evidence="4">PDEase domain-containing protein</fullName>
    </recommendedName>
</protein>
<dbReference type="OrthoDB" id="432756at2759"/>
<dbReference type="InterPro" id="IPR036971">
    <property type="entry name" value="PDEase_catalytic_dom_sf"/>
</dbReference>
<keyword evidence="1" id="KW-0479">Metal-binding</keyword>
<name>A0A067D8G6_SAPPC</name>
<evidence type="ECO:0000256" key="3">
    <source>
        <dbReference type="SAM" id="MobiDB-lite"/>
    </source>
</evidence>
<keyword evidence="2" id="KW-0378">Hydrolase</keyword>
<gene>
    <name evidence="5" type="ORF">SPRG_00140</name>
</gene>
<feature type="region of interest" description="Disordered" evidence="3">
    <location>
        <begin position="311"/>
        <end position="331"/>
    </location>
</feature>
<dbReference type="GO" id="GO:0007165">
    <property type="term" value="P:signal transduction"/>
    <property type="evidence" value="ECO:0007669"/>
    <property type="project" value="InterPro"/>
</dbReference>
<dbReference type="SUPFAM" id="SSF109604">
    <property type="entry name" value="HD-domain/PDEase-like"/>
    <property type="match status" value="1"/>
</dbReference>
<dbReference type="Proteomes" id="UP000030745">
    <property type="component" value="Unassembled WGS sequence"/>
</dbReference>
<feature type="domain" description="PDEase" evidence="4">
    <location>
        <begin position="1"/>
        <end position="308"/>
    </location>
</feature>
<dbReference type="GO" id="GO:0004114">
    <property type="term" value="F:3',5'-cyclic-nucleotide phosphodiesterase activity"/>
    <property type="evidence" value="ECO:0007669"/>
    <property type="project" value="InterPro"/>
</dbReference>
<dbReference type="InterPro" id="IPR002073">
    <property type="entry name" value="PDEase_catalytic_dom"/>
</dbReference>
<sequence length="339" mass="37841">MLHVEAAHSWTLDVFALSTPEMISLATRLLHWAGVDAYLGVSTAELHAFVVRVEAEYRDVAFHNFRHGVCVMHVTYLVLHGLGMHIVRDDVAMDVQHRAALLLAALCHDAQHDGRTNHFHAATKSATYLRFPVRAPLEHLHAATTLHLLDDTCLLAKLPRPEALTLRTRIVDLIMATDMNLHDEVLANAKAEPTDIDAVAKLILHCADISNPIMTTDMSRRWAKCLMDEFAAQVADERRLGLPISTFMIAAPNSRDEARLHMDFIERYSGDAWHTLVDVLKTSPDLFATCLSNLAANETYWRLRIDKYTPSPARSLSHTSPTETSPVVRPPCVESLQAA</sequence>
<dbReference type="STRING" id="695850.A0A067D8G6"/>
<dbReference type="KEGG" id="spar:SPRG_00140"/>
<dbReference type="VEuPathDB" id="FungiDB:SPRG_00140"/>
<evidence type="ECO:0000256" key="1">
    <source>
        <dbReference type="ARBA" id="ARBA00022723"/>
    </source>
</evidence>
<dbReference type="PROSITE" id="PS51845">
    <property type="entry name" value="PDEASE_I_2"/>
    <property type="match status" value="1"/>
</dbReference>
<evidence type="ECO:0000313" key="5">
    <source>
        <dbReference type="EMBL" id="KDO35292.1"/>
    </source>
</evidence>
<keyword evidence="6" id="KW-1185">Reference proteome</keyword>
<evidence type="ECO:0000313" key="6">
    <source>
        <dbReference type="Proteomes" id="UP000030745"/>
    </source>
</evidence>
<reference evidence="5 6" key="1">
    <citation type="journal article" date="2013" name="PLoS Genet.">
        <title>Distinctive expansion of potential virulence genes in the genome of the oomycete fish pathogen Saprolegnia parasitica.</title>
        <authorList>
            <person name="Jiang R.H."/>
            <person name="de Bruijn I."/>
            <person name="Haas B.J."/>
            <person name="Belmonte R."/>
            <person name="Lobach L."/>
            <person name="Christie J."/>
            <person name="van den Ackerveken G."/>
            <person name="Bottin A."/>
            <person name="Bulone V."/>
            <person name="Diaz-Moreno S.M."/>
            <person name="Dumas B."/>
            <person name="Fan L."/>
            <person name="Gaulin E."/>
            <person name="Govers F."/>
            <person name="Grenville-Briggs L.J."/>
            <person name="Horner N.R."/>
            <person name="Levin J.Z."/>
            <person name="Mammella M."/>
            <person name="Meijer H.J."/>
            <person name="Morris P."/>
            <person name="Nusbaum C."/>
            <person name="Oome S."/>
            <person name="Phillips A.J."/>
            <person name="van Rooyen D."/>
            <person name="Rzeszutek E."/>
            <person name="Saraiva M."/>
            <person name="Secombes C.J."/>
            <person name="Seidl M.F."/>
            <person name="Snel B."/>
            <person name="Stassen J.H."/>
            <person name="Sykes S."/>
            <person name="Tripathy S."/>
            <person name="van den Berg H."/>
            <person name="Vega-Arreguin J.C."/>
            <person name="Wawra S."/>
            <person name="Young S.K."/>
            <person name="Zeng Q."/>
            <person name="Dieguez-Uribeondo J."/>
            <person name="Russ C."/>
            <person name="Tyler B.M."/>
            <person name="van West P."/>
        </authorList>
    </citation>
    <scope>NUCLEOTIDE SEQUENCE [LARGE SCALE GENOMIC DNA]</scope>
    <source>
        <strain evidence="5 6">CBS 223.65</strain>
    </source>
</reference>
<dbReference type="GeneID" id="24122794"/>
<dbReference type="AlphaFoldDB" id="A0A067D8G6"/>
<dbReference type="RefSeq" id="XP_012193639.1">
    <property type="nucleotide sequence ID" value="XM_012338249.1"/>
</dbReference>
<accession>A0A067D8G6</accession>
<dbReference type="PANTHER" id="PTHR11347">
    <property type="entry name" value="CYCLIC NUCLEOTIDE PHOSPHODIESTERASE"/>
    <property type="match status" value="1"/>
</dbReference>
<proteinExistence type="predicted"/>
<dbReference type="Pfam" id="PF00233">
    <property type="entry name" value="PDEase_I"/>
    <property type="match status" value="1"/>
</dbReference>
<dbReference type="EMBL" id="KK583189">
    <property type="protein sequence ID" value="KDO35292.1"/>
    <property type="molecule type" value="Genomic_DNA"/>
</dbReference>